<feature type="transmembrane region" description="Helical" evidence="1">
    <location>
        <begin position="34"/>
        <end position="55"/>
    </location>
</feature>
<evidence type="ECO:0000313" key="3">
    <source>
        <dbReference type="Proteomes" id="UP001295684"/>
    </source>
</evidence>
<evidence type="ECO:0000313" key="2">
    <source>
        <dbReference type="EMBL" id="CAI2374014.1"/>
    </source>
</evidence>
<reference evidence="2" key="1">
    <citation type="submission" date="2023-07" db="EMBL/GenBank/DDBJ databases">
        <authorList>
            <consortium name="AG Swart"/>
            <person name="Singh M."/>
            <person name="Singh A."/>
            <person name="Seah K."/>
            <person name="Emmerich C."/>
        </authorList>
    </citation>
    <scope>NUCLEOTIDE SEQUENCE</scope>
    <source>
        <strain evidence="2">DP1</strain>
    </source>
</reference>
<feature type="transmembrane region" description="Helical" evidence="1">
    <location>
        <begin position="95"/>
        <end position="116"/>
    </location>
</feature>
<keyword evidence="1" id="KW-1133">Transmembrane helix</keyword>
<gene>
    <name evidence="2" type="ORF">ECRASSUSDP1_LOCUS15363</name>
</gene>
<keyword evidence="1" id="KW-0812">Transmembrane</keyword>
<comment type="caution">
    <text evidence="2">The sequence shown here is derived from an EMBL/GenBank/DDBJ whole genome shotgun (WGS) entry which is preliminary data.</text>
</comment>
<feature type="transmembrane region" description="Helical" evidence="1">
    <location>
        <begin position="246"/>
        <end position="268"/>
    </location>
</feature>
<dbReference type="Proteomes" id="UP001295684">
    <property type="component" value="Unassembled WGS sequence"/>
</dbReference>
<dbReference type="AlphaFoldDB" id="A0AAD2CXP4"/>
<protein>
    <recommendedName>
        <fullName evidence="4">THH1/TOM1/TOM3 domain-containing protein</fullName>
    </recommendedName>
</protein>
<feature type="transmembrane region" description="Helical" evidence="1">
    <location>
        <begin position="165"/>
        <end position="183"/>
    </location>
</feature>
<dbReference type="EMBL" id="CAMPGE010015387">
    <property type="protein sequence ID" value="CAI2374014.1"/>
    <property type="molecule type" value="Genomic_DNA"/>
</dbReference>
<evidence type="ECO:0000256" key="1">
    <source>
        <dbReference type="SAM" id="Phobius"/>
    </source>
</evidence>
<keyword evidence="1" id="KW-0472">Membrane</keyword>
<feature type="transmembrane region" description="Helical" evidence="1">
    <location>
        <begin position="137"/>
        <end position="159"/>
    </location>
</feature>
<sequence>MKSLLFSSDTDEPEDQREGKCVTSGCHAGKVLSFVLLSLYGLSLIIYTSIMIYKLKKYHALRRVINFYMYIGIYLILGVRIASVLWLILYDDLHSYIEVVSISSFLLCNTATLIIWARKCVLFRFEESSEYYSKIKCFSHIFAAGMVALVAISQSLGIILDIHTYINTSLEVIFVVINLYLTWKIVKYFTIFDFNETKAICKWVLILTASILTSYIARICINIFGFVTNYNLLVTGVNLNGKSKMVHFSIIILIEYIPILVWILYIFFTKGEIERTLSVSVKSYERSYAYQKLEIGGTVSGNSSGSRNTKFSEILEGF</sequence>
<accession>A0AAD2CXP4</accession>
<feature type="transmembrane region" description="Helical" evidence="1">
    <location>
        <begin position="67"/>
        <end position="89"/>
    </location>
</feature>
<proteinExistence type="predicted"/>
<keyword evidence="3" id="KW-1185">Reference proteome</keyword>
<evidence type="ECO:0008006" key="4">
    <source>
        <dbReference type="Google" id="ProtNLM"/>
    </source>
</evidence>
<name>A0AAD2CXP4_EUPCR</name>
<feature type="transmembrane region" description="Helical" evidence="1">
    <location>
        <begin position="203"/>
        <end position="226"/>
    </location>
</feature>
<organism evidence="2 3">
    <name type="scientific">Euplotes crassus</name>
    <dbReference type="NCBI Taxonomy" id="5936"/>
    <lineage>
        <taxon>Eukaryota</taxon>
        <taxon>Sar</taxon>
        <taxon>Alveolata</taxon>
        <taxon>Ciliophora</taxon>
        <taxon>Intramacronucleata</taxon>
        <taxon>Spirotrichea</taxon>
        <taxon>Hypotrichia</taxon>
        <taxon>Euplotida</taxon>
        <taxon>Euplotidae</taxon>
        <taxon>Moneuplotes</taxon>
    </lineage>
</organism>